<evidence type="ECO:0000313" key="3">
    <source>
        <dbReference type="EMBL" id="TQI94009.1"/>
    </source>
</evidence>
<dbReference type="RefSeq" id="WP_170221059.1">
    <property type="nucleotide sequence ID" value="NZ_VFML01000002.1"/>
</dbReference>
<evidence type="ECO:0000313" key="4">
    <source>
        <dbReference type="Proteomes" id="UP000320876"/>
    </source>
</evidence>
<dbReference type="GO" id="GO:0003677">
    <property type="term" value="F:DNA binding"/>
    <property type="evidence" value="ECO:0007669"/>
    <property type="project" value="InterPro"/>
</dbReference>
<dbReference type="SMART" id="SM00530">
    <property type="entry name" value="HTH_XRE"/>
    <property type="match status" value="1"/>
</dbReference>
<accession>A0A542CT62</accession>
<feature type="compositionally biased region" description="Basic and acidic residues" evidence="1">
    <location>
        <begin position="89"/>
        <end position="98"/>
    </location>
</feature>
<dbReference type="EMBL" id="VFML01000002">
    <property type="protein sequence ID" value="TQI94009.1"/>
    <property type="molecule type" value="Genomic_DNA"/>
</dbReference>
<dbReference type="InterPro" id="IPR001387">
    <property type="entry name" value="Cro/C1-type_HTH"/>
</dbReference>
<proteinExistence type="predicted"/>
<dbReference type="Proteomes" id="UP000320876">
    <property type="component" value="Unassembled WGS sequence"/>
</dbReference>
<evidence type="ECO:0000259" key="2">
    <source>
        <dbReference type="PROSITE" id="PS50943"/>
    </source>
</evidence>
<feature type="region of interest" description="Disordered" evidence="1">
    <location>
        <begin position="89"/>
        <end position="119"/>
    </location>
</feature>
<feature type="domain" description="HTH cro/C1-type" evidence="2">
    <location>
        <begin position="13"/>
        <end position="67"/>
    </location>
</feature>
<gene>
    <name evidence="3" type="ORF">FB471_6155</name>
</gene>
<organism evidence="3 4">
    <name type="scientific">Amycolatopsis cihanbeyliensis</name>
    <dbReference type="NCBI Taxonomy" id="1128664"/>
    <lineage>
        <taxon>Bacteria</taxon>
        <taxon>Bacillati</taxon>
        <taxon>Actinomycetota</taxon>
        <taxon>Actinomycetes</taxon>
        <taxon>Pseudonocardiales</taxon>
        <taxon>Pseudonocardiaceae</taxon>
        <taxon>Amycolatopsis</taxon>
    </lineage>
</organism>
<dbReference type="Gene3D" id="1.10.260.40">
    <property type="entry name" value="lambda repressor-like DNA-binding domains"/>
    <property type="match status" value="1"/>
</dbReference>
<dbReference type="AlphaFoldDB" id="A0A542CT62"/>
<dbReference type="CDD" id="cd00093">
    <property type="entry name" value="HTH_XRE"/>
    <property type="match status" value="1"/>
</dbReference>
<dbReference type="PROSITE" id="PS50943">
    <property type="entry name" value="HTH_CROC1"/>
    <property type="match status" value="1"/>
</dbReference>
<dbReference type="SUPFAM" id="SSF47413">
    <property type="entry name" value="lambda repressor-like DNA-binding domains"/>
    <property type="match status" value="1"/>
</dbReference>
<feature type="region of interest" description="Disordered" evidence="1">
    <location>
        <begin position="135"/>
        <end position="160"/>
    </location>
</feature>
<comment type="caution">
    <text evidence="3">The sequence shown here is derived from an EMBL/GenBank/DDBJ whole genome shotgun (WGS) entry which is preliminary data.</text>
</comment>
<evidence type="ECO:0000256" key="1">
    <source>
        <dbReference type="SAM" id="MobiDB-lite"/>
    </source>
</evidence>
<keyword evidence="4" id="KW-1185">Reference proteome</keyword>
<name>A0A542CT62_AMYCI</name>
<dbReference type="InterPro" id="IPR010982">
    <property type="entry name" value="Lambda_DNA-bd_dom_sf"/>
</dbReference>
<dbReference type="Pfam" id="PF13560">
    <property type="entry name" value="HTH_31"/>
    <property type="match status" value="1"/>
</dbReference>
<protein>
    <submittedName>
        <fullName evidence="3">Transcriptional regulator with XRE-family HTH domain</fullName>
    </submittedName>
</protein>
<sequence length="160" mass="16962">MTVLLREAIGDRLRHARTNQSRTLREISRAARVSLGYLSEVERGQKEASSELLASICDALELPLAELLHNVAADVSALDGVRVGAVDERAERTEHETGSEVPEPAEAGTASGELEGGRLVPDVIGNDLADLRMSGSLRPPMSPTLRTTISGPKLASTLAA</sequence>
<reference evidence="3 4" key="1">
    <citation type="submission" date="2019-06" db="EMBL/GenBank/DDBJ databases">
        <title>Sequencing the genomes of 1000 actinobacteria strains.</title>
        <authorList>
            <person name="Klenk H.-P."/>
        </authorList>
    </citation>
    <scope>NUCLEOTIDE SEQUENCE [LARGE SCALE GENOMIC DNA]</scope>
    <source>
        <strain evidence="3 4">DSM 45679</strain>
    </source>
</reference>